<comment type="caution">
    <text evidence="1">The sequence shown here is derived from an EMBL/GenBank/DDBJ whole genome shotgun (WGS) entry which is preliminary data.</text>
</comment>
<protein>
    <submittedName>
        <fullName evidence="1">Uncharacterized protein</fullName>
    </submittedName>
</protein>
<dbReference type="AlphaFoldDB" id="A0A4Q2K1W2"/>
<organism evidence="1 2">
    <name type="scientific">Senegalimassilia faecalis</name>
    <dbReference type="NCBI Taxonomy" id="2509433"/>
    <lineage>
        <taxon>Bacteria</taxon>
        <taxon>Bacillati</taxon>
        <taxon>Actinomycetota</taxon>
        <taxon>Coriobacteriia</taxon>
        <taxon>Coriobacteriales</taxon>
        <taxon>Coriobacteriaceae</taxon>
        <taxon>Senegalimassilia</taxon>
    </lineage>
</organism>
<evidence type="ECO:0000313" key="1">
    <source>
        <dbReference type="EMBL" id="RXZ53981.1"/>
    </source>
</evidence>
<dbReference type="RefSeq" id="WP_129423894.1">
    <property type="nucleotide sequence ID" value="NZ_SDPW01000001.1"/>
</dbReference>
<keyword evidence="2" id="KW-1185">Reference proteome</keyword>
<dbReference type="Proteomes" id="UP000293345">
    <property type="component" value="Unassembled WGS sequence"/>
</dbReference>
<dbReference type="EMBL" id="SDPW01000001">
    <property type="protein sequence ID" value="RXZ53981.1"/>
    <property type="molecule type" value="Genomic_DNA"/>
</dbReference>
<evidence type="ECO:0000313" key="2">
    <source>
        <dbReference type="Proteomes" id="UP000293345"/>
    </source>
</evidence>
<proteinExistence type="predicted"/>
<accession>A0A4Q2K1W2</accession>
<reference evidence="1 2" key="1">
    <citation type="submission" date="2019-01" db="EMBL/GenBank/DDBJ databases">
        <title>Senegalimassilia sp. nov. KGMB04484 isolated human feces.</title>
        <authorList>
            <person name="Han K.-I."/>
            <person name="Kim J.-S."/>
            <person name="Lee K.C."/>
            <person name="Suh M.K."/>
            <person name="Eom M.K."/>
            <person name="Lee J.H."/>
            <person name="Park S.-H."/>
            <person name="Kang S.W."/>
            <person name="Park J.-E."/>
            <person name="Oh B.S."/>
            <person name="Yu S.Y."/>
            <person name="Choi S.-H."/>
            <person name="Lee D.H."/>
            <person name="Yoon H."/>
            <person name="Kim B.-Y."/>
            <person name="Lee J.H."/>
            <person name="Lee J.-S."/>
        </authorList>
    </citation>
    <scope>NUCLEOTIDE SEQUENCE [LARGE SCALE GENOMIC DNA]</scope>
    <source>
        <strain evidence="1 2">KGMB04484</strain>
    </source>
</reference>
<name>A0A4Q2K1W2_9ACTN</name>
<gene>
    <name evidence="1" type="ORF">ET524_05430</name>
</gene>
<sequence length="211" mass="23976">MRQCQVKRKEGKSYCVFPQEEFVVHISGGRSVIERVLQGRVVDVSSRHNCPEGVQNMLTFGCKPWAAALAYRIWLEGPWNCQERYMVLASVFWQLTHQGFEEPCELPLESESRSNGFYQVYGTCSPLSSKPLCGSRALEANCYGWDRMQDRAVSPNEDCVSKAEFMGLGVPEALEETYKERLIARVAQLNSIGQQDLQARVVRFSQRLRAA</sequence>
<dbReference type="OrthoDB" id="3174331at2"/>